<dbReference type="EMBL" id="CATOUU010000880">
    <property type="protein sequence ID" value="CAI9956919.1"/>
    <property type="molecule type" value="Genomic_DNA"/>
</dbReference>
<evidence type="ECO:0000256" key="1">
    <source>
        <dbReference type="ARBA" id="ARBA00008601"/>
    </source>
</evidence>
<evidence type="ECO:0000313" key="6">
    <source>
        <dbReference type="EMBL" id="CAI9953181.1"/>
    </source>
</evidence>
<evidence type="ECO:0000313" key="7">
    <source>
        <dbReference type="EMBL" id="CAI9956919.1"/>
    </source>
</evidence>
<dbReference type="GO" id="GO:0008330">
    <property type="term" value="F:protein tyrosine/threonine phosphatase activity"/>
    <property type="evidence" value="ECO:0007669"/>
    <property type="project" value="TreeGrafter"/>
</dbReference>
<dbReference type="PROSITE" id="PS50056">
    <property type="entry name" value="TYR_PHOSPHATASE_2"/>
    <property type="match status" value="1"/>
</dbReference>
<dbReference type="GO" id="GO:0005737">
    <property type="term" value="C:cytoplasm"/>
    <property type="evidence" value="ECO:0007669"/>
    <property type="project" value="TreeGrafter"/>
</dbReference>
<comment type="caution">
    <text evidence="7">The sequence shown here is derived from an EMBL/GenBank/DDBJ whole genome shotgun (WGS) entry which is preliminary data.</text>
</comment>
<dbReference type="GO" id="GO:0033550">
    <property type="term" value="F:MAP kinase tyrosine phosphatase activity"/>
    <property type="evidence" value="ECO:0007669"/>
    <property type="project" value="TreeGrafter"/>
</dbReference>
<dbReference type="EMBL" id="CATOUU010000837">
    <property type="protein sequence ID" value="CAI9953181.1"/>
    <property type="molecule type" value="Genomic_DNA"/>
</dbReference>
<keyword evidence="3" id="KW-0378">Hydrolase</keyword>
<dbReference type="InterPro" id="IPR000340">
    <property type="entry name" value="Dual-sp_phosphatase_cat-dom"/>
</dbReference>
<evidence type="ECO:0000313" key="8">
    <source>
        <dbReference type="EMBL" id="CAL6026205.1"/>
    </source>
</evidence>
<keyword evidence="10" id="KW-1185">Reference proteome</keyword>
<feature type="domain" description="Tyrosine specific protein phosphatases" evidence="5">
    <location>
        <begin position="64"/>
        <end position="123"/>
    </location>
</feature>
<organism evidence="7">
    <name type="scientific">Hexamita inflata</name>
    <dbReference type="NCBI Taxonomy" id="28002"/>
    <lineage>
        <taxon>Eukaryota</taxon>
        <taxon>Metamonada</taxon>
        <taxon>Diplomonadida</taxon>
        <taxon>Hexamitidae</taxon>
        <taxon>Hexamitinae</taxon>
        <taxon>Hexamita</taxon>
    </lineage>
</organism>
<dbReference type="CDD" id="cd14498">
    <property type="entry name" value="DSP"/>
    <property type="match status" value="1"/>
</dbReference>
<dbReference type="AlphaFoldDB" id="A0AA86UIA9"/>
<name>A0AA86UIA9_9EUKA</name>
<dbReference type="EMBL" id="CAXDID020000761">
    <property type="protein sequence ID" value="CAL6113298.1"/>
    <property type="molecule type" value="Genomic_DNA"/>
</dbReference>
<evidence type="ECO:0000256" key="2">
    <source>
        <dbReference type="ARBA" id="ARBA00013064"/>
    </source>
</evidence>
<evidence type="ECO:0000256" key="3">
    <source>
        <dbReference type="ARBA" id="ARBA00022801"/>
    </source>
</evidence>
<evidence type="ECO:0000259" key="5">
    <source>
        <dbReference type="PROSITE" id="PS50056"/>
    </source>
</evidence>
<evidence type="ECO:0000313" key="10">
    <source>
        <dbReference type="Proteomes" id="UP001642409"/>
    </source>
</evidence>
<dbReference type="InterPro" id="IPR000387">
    <property type="entry name" value="Tyr_Pase_dom"/>
</dbReference>
<proteinExistence type="inferred from homology"/>
<evidence type="ECO:0000313" key="9">
    <source>
        <dbReference type="EMBL" id="CAL6113298.1"/>
    </source>
</evidence>
<dbReference type="InterPro" id="IPR020422">
    <property type="entry name" value="TYR_PHOSPHATASE_DUAL_dom"/>
</dbReference>
<comment type="similarity">
    <text evidence="1">Belongs to the protein-tyrosine phosphatase family. Non-receptor class dual specificity subfamily.</text>
</comment>
<sequence>MYKNRAVYDQILPNLFLGGQQCVTHEFASDYAALAITTTDLGKPTWAREYLHIQLEDNPQEPAERVKQAIKSGLEYIDRHIDDGIVVYCGMGVSRSATIIIAYIMRQYKWTFERALQFVKTKRDVCPNLKFRAVLAKYQFEAKWVE</sequence>
<dbReference type="EC" id="3.1.3.48" evidence="2"/>
<dbReference type="SMART" id="SM00195">
    <property type="entry name" value="DSPc"/>
    <property type="match status" value="1"/>
</dbReference>
<protein>
    <recommendedName>
        <fullName evidence="2">protein-tyrosine-phosphatase</fullName>
        <ecNumber evidence="2">3.1.3.48</ecNumber>
    </recommendedName>
</protein>
<dbReference type="GO" id="GO:0017017">
    <property type="term" value="F:MAP kinase tyrosine/serine/threonine phosphatase activity"/>
    <property type="evidence" value="ECO:0007669"/>
    <property type="project" value="TreeGrafter"/>
</dbReference>
<keyword evidence="4" id="KW-0904">Protein phosphatase</keyword>
<reference evidence="7" key="1">
    <citation type="submission" date="2023-06" db="EMBL/GenBank/DDBJ databases">
        <authorList>
            <person name="Kurt Z."/>
        </authorList>
    </citation>
    <scope>NUCLEOTIDE SEQUENCE</scope>
</reference>
<accession>A0AA86UIA9</accession>
<dbReference type="EMBL" id="CAXDID020000101">
    <property type="protein sequence ID" value="CAL6026205.1"/>
    <property type="molecule type" value="Genomic_DNA"/>
</dbReference>
<dbReference type="InterPro" id="IPR029021">
    <property type="entry name" value="Prot-tyrosine_phosphatase-like"/>
</dbReference>
<dbReference type="SUPFAM" id="SSF52799">
    <property type="entry name" value="(Phosphotyrosine protein) phosphatases II"/>
    <property type="match status" value="1"/>
</dbReference>
<gene>
    <name evidence="8" type="ORF">HINF_LOCUS30734</name>
    <name evidence="6" type="ORF">HINF_LOCUS40826</name>
    <name evidence="7" type="ORF">HINF_LOCUS44564</name>
    <name evidence="9" type="ORF">HINF_LOCUS77442</name>
</gene>
<reference evidence="8 10" key="2">
    <citation type="submission" date="2024-07" db="EMBL/GenBank/DDBJ databases">
        <authorList>
            <person name="Akdeniz Z."/>
        </authorList>
    </citation>
    <scope>NUCLEOTIDE SEQUENCE [LARGE SCALE GENOMIC DNA]</scope>
</reference>
<dbReference type="GO" id="GO:0043409">
    <property type="term" value="P:negative regulation of MAPK cascade"/>
    <property type="evidence" value="ECO:0007669"/>
    <property type="project" value="TreeGrafter"/>
</dbReference>
<dbReference type="PANTHER" id="PTHR10159">
    <property type="entry name" value="DUAL SPECIFICITY PROTEIN PHOSPHATASE"/>
    <property type="match status" value="1"/>
</dbReference>
<dbReference type="Gene3D" id="3.90.190.10">
    <property type="entry name" value="Protein tyrosine phosphatase superfamily"/>
    <property type="match status" value="1"/>
</dbReference>
<dbReference type="Proteomes" id="UP001642409">
    <property type="component" value="Unassembled WGS sequence"/>
</dbReference>
<evidence type="ECO:0000256" key="4">
    <source>
        <dbReference type="ARBA" id="ARBA00022912"/>
    </source>
</evidence>
<dbReference type="Pfam" id="PF00782">
    <property type="entry name" value="DSPc"/>
    <property type="match status" value="1"/>
</dbReference>
<dbReference type="PANTHER" id="PTHR10159:SF519">
    <property type="entry name" value="DUAL SPECIFICITY PROTEIN PHOSPHATASE MPK3"/>
    <property type="match status" value="1"/>
</dbReference>